<evidence type="ECO:0000313" key="3">
    <source>
        <dbReference type="EMBL" id="GAA2416065.1"/>
    </source>
</evidence>
<accession>A0ABN3IXD7</accession>
<dbReference type="Gene3D" id="3.30.1310.20">
    <property type="entry name" value="PRTase-like"/>
    <property type="match status" value="1"/>
</dbReference>
<proteinExistence type="predicted"/>
<feature type="compositionally biased region" description="Low complexity" evidence="1">
    <location>
        <begin position="17"/>
        <end position="26"/>
    </location>
</feature>
<protein>
    <submittedName>
        <fullName evidence="3">Phosphoribosyltransferase</fullName>
    </submittedName>
</protein>
<dbReference type="Gene3D" id="3.40.50.2020">
    <property type="match status" value="1"/>
</dbReference>
<reference evidence="3 4" key="1">
    <citation type="journal article" date="2019" name="Int. J. Syst. Evol. Microbiol.">
        <title>The Global Catalogue of Microorganisms (GCM) 10K type strain sequencing project: providing services to taxonomists for standard genome sequencing and annotation.</title>
        <authorList>
            <consortium name="The Broad Institute Genomics Platform"/>
            <consortium name="The Broad Institute Genome Sequencing Center for Infectious Disease"/>
            <person name="Wu L."/>
            <person name="Ma J."/>
        </authorList>
    </citation>
    <scope>NUCLEOTIDE SEQUENCE [LARGE SCALE GENOMIC DNA]</scope>
    <source>
        <strain evidence="3 4">JCM 3325</strain>
    </source>
</reference>
<keyword evidence="3" id="KW-0328">Glycosyltransferase</keyword>
<dbReference type="InterPro" id="IPR029057">
    <property type="entry name" value="PRTase-like"/>
</dbReference>
<dbReference type="CDD" id="cd06223">
    <property type="entry name" value="PRTases_typeI"/>
    <property type="match status" value="1"/>
</dbReference>
<comment type="caution">
    <text evidence="3">The sequence shown here is derived from an EMBL/GenBank/DDBJ whole genome shotgun (WGS) entry which is preliminary data.</text>
</comment>
<dbReference type="EMBL" id="BAAARW010000011">
    <property type="protein sequence ID" value="GAA2416065.1"/>
    <property type="molecule type" value="Genomic_DNA"/>
</dbReference>
<evidence type="ECO:0000256" key="1">
    <source>
        <dbReference type="SAM" id="MobiDB-lite"/>
    </source>
</evidence>
<dbReference type="Pfam" id="PF00156">
    <property type="entry name" value="Pribosyltran"/>
    <property type="match status" value="1"/>
</dbReference>
<feature type="region of interest" description="Disordered" evidence="1">
    <location>
        <begin position="1"/>
        <end position="34"/>
    </location>
</feature>
<dbReference type="Proteomes" id="UP001501231">
    <property type="component" value="Unassembled WGS sequence"/>
</dbReference>
<dbReference type="InterPro" id="IPR000836">
    <property type="entry name" value="PRTase_dom"/>
</dbReference>
<keyword evidence="3" id="KW-0808">Transferase</keyword>
<evidence type="ECO:0000313" key="4">
    <source>
        <dbReference type="Proteomes" id="UP001501231"/>
    </source>
</evidence>
<feature type="domain" description="Phosphoribosyltransferase" evidence="2">
    <location>
        <begin position="58"/>
        <end position="206"/>
    </location>
</feature>
<dbReference type="SUPFAM" id="SSF53271">
    <property type="entry name" value="PRTase-like"/>
    <property type="match status" value="1"/>
</dbReference>
<organism evidence="3 4">
    <name type="scientific">Actinomadura vinacea</name>
    <dbReference type="NCBI Taxonomy" id="115336"/>
    <lineage>
        <taxon>Bacteria</taxon>
        <taxon>Bacillati</taxon>
        <taxon>Actinomycetota</taxon>
        <taxon>Actinomycetes</taxon>
        <taxon>Streptosporangiales</taxon>
        <taxon>Thermomonosporaceae</taxon>
        <taxon>Actinomadura</taxon>
    </lineage>
</organism>
<keyword evidence="4" id="KW-1185">Reference proteome</keyword>
<evidence type="ECO:0000259" key="2">
    <source>
        <dbReference type="Pfam" id="PF00156"/>
    </source>
</evidence>
<dbReference type="GO" id="GO:0016757">
    <property type="term" value="F:glycosyltransferase activity"/>
    <property type="evidence" value="ECO:0007669"/>
    <property type="project" value="UniProtKB-KW"/>
</dbReference>
<name>A0ABN3IXD7_9ACTN</name>
<gene>
    <name evidence="3" type="ORF">GCM10010191_28060</name>
</gene>
<sequence>MRWNRTARMTPERKSTSGGAASGPGAARDRPPVRLPFTDRAEAGRVLAEWLVPLDLDAAVILALPRGGVPVGYEIARRLSAPDRPVPLEVLVTRKIGYPRQPELGVGAIAEGGEPVFDHDLLARLELDEGDLAVTVEAERAELERRVRVYRGGRPLPALAGRPVVVVDDGLATGGTARAALRAVRRWRPSRLVLAVPVGAAETVRAMEREADEVAVLAAPWSFRAVGQWYQRFEQLSDADVVGLLERAAAEREGAAPGAAVRGREP</sequence>